<organism evidence="1 2">
    <name type="scientific">Pseudomonas fluorescens</name>
    <dbReference type="NCBI Taxonomy" id="294"/>
    <lineage>
        <taxon>Bacteria</taxon>
        <taxon>Pseudomonadati</taxon>
        <taxon>Pseudomonadota</taxon>
        <taxon>Gammaproteobacteria</taxon>
        <taxon>Pseudomonadales</taxon>
        <taxon>Pseudomonadaceae</taxon>
        <taxon>Pseudomonas</taxon>
    </lineage>
</organism>
<evidence type="ECO:0000313" key="1">
    <source>
        <dbReference type="EMBL" id="VVP83128.1"/>
    </source>
</evidence>
<dbReference type="RefSeq" id="WP_191622983.1">
    <property type="nucleotide sequence ID" value="NZ_CABVIY010000003.1"/>
</dbReference>
<proteinExistence type="predicted"/>
<dbReference type="EMBL" id="CABVIY010000003">
    <property type="protein sequence ID" value="VVP83128.1"/>
    <property type="molecule type" value="Genomic_DNA"/>
</dbReference>
<sequence>MKGRFIGATVVVAFVVAVAYGFSTWEASKDPRQDKLCEVAQEHLKTVQIQARAMAAGLSVEGYAEAEKAEVGNLISALDTAKTKEEVETVISEHSDKVQAQVAATDAEVKSRGDQTFLGQQRKEQRITTDVKQEIQRAEKAVITACE</sequence>
<reference evidence="1 2" key="1">
    <citation type="submission" date="2019-09" db="EMBL/GenBank/DDBJ databases">
        <authorList>
            <person name="Chandra G."/>
            <person name="Truman W A."/>
        </authorList>
    </citation>
    <scope>NUCLEOTIDE SEQUENCE [LARGE SCALE GENOMIC DNA]</scope>
    <source>
        <strain evidence="1">PS918</strain>
    </source>
</reference>
<gene>
    <name evidence="1" type="ORF">PS918_02509</name>
</gene>
<accession>A0A5E7SB32</accession>
<dbReference type="Proteomes" id="UP000326611">
    <property type="component" value="Unassembled WGS sequence"/>
</dbReference>
<dbReference type="AlphaFoldDB" id="A0A5E7SB32"/>
<name>A0A5E7SB32_PSEFL</name>
<evidence type="ECO:0000313" key="2">
    <source>
        <dbReference type="Proteomes" id="UP000326611"/>
    </source>
</evidence>
<protein>
    <submittedName>
        <fullName evidence="1">Uncharacterized protein</fullName>
    </submittedName>
</protein>